<dbReference type="GO" id="GO:0035091">
    <property type="term" value="F:phosphatidylinositol binding"/>
    <property type="evidence" value="ECO:0007669"/>
    <property type="project" value="InterPro"/>
</dbReference>
<evidence type="ECO:0000259" key="1">
    <source>
        <dbReference type="PROSITE" id="PS50004"/>
    </source>
</evidence>
<dbReference type="EMBL" id="JASPKY010000001">
    <property type="protein sequence ID" value="KAK9759208.1"/>
    <property type="molecule type" value="Genomic_DNA"/>
</dbReference>
<dbReference type="InterPro" id="IPR000008">
    <property type="entry name" value="C2_dom"/>
</dbReference>
<dbReference type="GO" id="GO:0070382">
    <property type="term" value="C:exocytic vesicle"/>
    <property type="evidence" value="ECO:0007669"/>
    <property type="project" value="TreeGrafter"/>
</dbReference>
<dbReference type="Proteomes" id="UP001458880">
    <property type="component" value="Unassembled WGS sequence"/>
</dbReference>
<dbReference type="GO" id="GO:0005886">
    <property type="term" value="C:plasma membrane"/>
    <property type="evidence" value="ECO:0007669"/>
    <property type="project" value="TreeGrafter"/>
</dbReference>
<dbReference type="PROSITE" id="PS50004">
    <property type="entry name" value="C2"/>
    <property type="match status" value="1"/>
</dbReference>
<dbReference type="Gene3D" id="3.30.1520.10">
    <property type="entry name" value="Phox-like domain"/>
    <property type="match status" value="1"/>
</dbReference>
<dbReference type="SUPFAM" id="SSF64268">
    <property type="entry name" value="PX domain"/>
    <property type="match status" value="1"/>
</dbReference>
<reference evidence="2 3" key="1">
    <citation type="journal article" date="2024" name="BMC Genomics">
        <title>De novo assembly and annotation of Popillia japonica's genome with initial clues to its potential as an invasive pest.</title>
        <authorList>
            <person name="Cucini C."/>
            <person name="Boschi S."/>
            <person name="Funari R."/>
            <person name="Cardaioli E."/>
            <person name="Iannotti N."/>
            <person name="Marturano G."/>
            <person name="Paoli F."/>
            <person name="Bruttini M."/>
            <person name="Carapelli A."/>
            <person name="Frati F."/>
            <person name="Nardi F."/>
        </authorList>
    </citation>
    <scope>NUCLEOTIDE SEQUENCE [LARGE SCALE GENOMIC DNA]</scope>
    <source>
        <strain evidence="2">DMR45628</strain>
    </source>
</reference>
<dbReference type="PANTHER" id="PTHR45716">
    <property type="entry name" value="BITESIZE, ISOFORM I"/>
    <property type="match status" value="1"/>
</dbReference>
<dbReference type="Gene3D" id="2.60.40.150">
    <property type="entry name" value="C2 domain"/>
    <property type="match status" value="1"/>
</dbReference>
<gene>
    <name evidence="2" type="ORF">QE152_g59</name>
</gene>
<accession>A0AAW1ND47</accession>
<dbReference type="SUPFAM" id="SSF49562">
    <property type="entry name" value="C2 domain (Calcium/lipid-binding domain, CaLB)"/>
    <property type="match status" value="1"/>
</dbReference>
<sequence length="246" mass="28659">MIEISQNSSLYLLQWCENVSKDLGRLAEDAKTRICLSTGLHVGRSNTNQVARRRYIEVSQFITSLFQTAEEICHSDLVYTFFHPLLRDQTPEQYSKKAKDRRIDDKNDANKIKGQRLKMKLSIHFQRGVFRVMVHHARGLPLINNSQEPSTYVKVYLQPDPAKTTKRKTKVVRKNCHPSFMETLEYRMALDIIMGRTLKATVWNYDALQENQFLGGLELPLGSFDLNTERTEWYPLSNITIYVQEK</sequence>
<organism evidence="2 3">
    <name type="scientific">Popillia japonica</name>
    <name type="common">Japanese beetle</name>
    <dbReference type="NCBI Taxonomy" id="7064"/>
    <lineage>
        <taxon>Eukaryota</taxon>
        <taxon>Metazoa</taxon>
        <taxon>Ecdysozoa</taxon>
        <taxon>Arthropoda</taxon>
        <taxon>Hexapoda</taxon>
        <taxon>Insecta</taxon>
        <taxon>Pterygota</taxon>
        <taxon>Neoptera</taxon>
        <taxon>Endopterygota</taxon>
        <taxon>Coleoptera</taxon>
        <taxon>Polyphaga</taxon>
        <taxon>Scarabaeiformia</taxon>
        <taxon>Scarabaeidae</taxon>
        <taxon>Rutelinae</taxon>
        <taxon>Popillia</taxon>
    </lineage>
</organism>
<dbReference type="Pfam" id="PF00168">
    <property type="entry name" value="C2"/>
    <property type="match status" value="1"/>
</dbReference>
<dbReference type="GO" id="GO:0042043">
    <property type="term" value="F:neurexin family protein binding"/>
    <property type="evidence" value="ECO:0007669"/>
    <property type="project" value="TreeGrafter"/>
</dbReference>
<dbReference type="CDD" id="cd08381">
    <property type="entry name" value="C2B_PI3K_class_II"/>
    <property type="match status" value="1"/>
</dbReference>
<dbReference type="SMART" id="SM00239">
    <property type="entry name" value="C2"/>
    <property type="match status" value="1"/>
</dbReference>
<dbReference type="InterPro" id="IPR035892">
    <property type="entry name" value="C2_domain_sf"/>
</dbReference>
<evidence type="ECO:0000313" key="3">
    <source>
        <dbReference type="Proteomes" id="UP001458880"/>
    </source>
</evidence>
<dbReference type="PANTHER" id="PTHR45716:SF2">
    <property type="entry name" value="BITESIZE, ISOFORM I"/>
    <property type="match status" value="1"/>
</dbReference>
<evidence type="ECO:0000313" key="2">
    <source>
        <dbReference type="EMBL" id="KAK9759208.1"/>
    </source>
</evidence>
<proteinExistence type="predicted"/>
<dbReference type="FunFam" id="2.60.40.150:FF:000205">
    <property type="entry name" value="Uncharacterized protein, isoform A"/>
    <property type="match status" value="1"/>
</dbReference>
<feature type="domain" description="C2" evidence="1">
    <location>
        <begin position="115"/>
        <end position="234"/>
    </location>
</feature>
<name>A0AAW1ND47_POPJA</name>
<dbReference type="GO" id="GO:0006887">
    <property type="term" value="P:exocytosis"/>
    <property type="evidence" value="ECO:0007669"/>
    <property type="project" value="TreeGrafter"/>
</dbReference>
<dbReference type="InterPro" id="IPR036871">
    <property type="entry name" value="PX_dom_sf"/>
</dbReference>
<keyword evidence="3" id="KW-1185">Reference proteome</keyword>
<protein>
    <submittedName>
        <fullName evidence="2">C2 domain</fullName>
    </submittedName>
</protein>
<dbReference type="AlphaFoldDB" id="A0AAW1ND47"/>
<comment type="caution">
    <text evidence="2">The sequence shown here is derived from an EMBL/GenBank/DDBJ whole genome shotgun (WGS) entry which is preliminary data.</text>
</comment>